<comment type="caution">
    <text evidence="1">The sequence shown here is derived from an EMBL/GenBank/DDBJ whole genome shotgun (WGS) entry which is preliminary data.</text>
</comment>
<sequence length="175" mass="19809">MSIGVIVVIVAVLFVLGNIMGLKPKMSEVRVGDMRMFARKIDLHPKLVATPDWLRQYKESRQDKQIGNHGMIAQYTVIDDSWQLPAKRLLWTGGDWQNEDGVPVSVGMPPEPLLSYIQGLTTKANSITIYWYDEKYAKSFAIKDEQAMAIMEQDLLALKTFLQSVQNINTPKSSH</sequence>
<evidence type="ECO:0000313" key="1">
    <source>
        <dbReference type="EMBL" id="OBX65125.1"/>
    </source>
</evidence>
<organism evidence="1 2">
    <name type="scientific">Moraxella lacunata</name>
    <dbReference type="NCBI Taxonomy" id="477"/>
    <lineage>
        <taxon>Bacteria</taxon>
        <taxon>Pseudomonadati</taxon>
        <taxon>Pseudomonadota</taxon>
        <taxon>Gammaproteobacteria</taxon>
        <taxon>Moraxellales</taxon>
        <taxon>Moraxellaceae</taxon>
        <taxon>Moraxella</taxon>
    </lineage>
</organism>
<name>A0A1B8Q5Y4_MORLA</name>
<proteinExistence type="predicted"/>
<protein>
    <submittedName>
        <fullName evidence="1">Uncharacterized protein</fullName>
    </submittedName>
</protein>
<evidence type="ECO:0000313" key="2">
    <source>
        <dbReference type="Proteomes" id="UP000092607"/>
    </source>
</evidence>
<gene>
    <name evidence="1" type="ORF">A9309_03485</name>
</gene>
<dbReference type="RefSeq" id="WP_065255486.1">
    <property type="nucleotide sequence ID" value="NZ_JARDJM010000046.1"/>
</dbReference>
<dbReference type="OrthoDB" id="6709940at2"/>
<dbReference type="AlphaFoldDB" id="A0A1B8Q5Y4"/>
<dbReference type="EMBL" id="LZMS01000037">
    <property type="protein sequence ID" value="OBX65125.1"/>
    <property type="molecule type" value="Genomic_DNA"/>
</dbReference>
<accession>A0A1B8Q5Y4</accession>
<reference evidence="1 2" key="1">
    <citation type="submission" date="2016-06" db="EMBL/GenBank/DDBJ databases">
        <title>Draft genome of Moraxella lacunata CCUG 57757A.</title>
        <authorList>
            <person name="Salva-Serra F."/>
            <person name="Engstrom-Jakobsson H."/>
            <person name="Thorell K."/>
            <person name="Gonzales-Siles L."/>
            <person name="Karlsson R."/>
            <person name="Boulund F."/>
            <person name="Engstrand L."/>
            <person name="Kristiansson E."/>
            <person name="Moore E."/>
        </authorList>
    </citation>
    <scope>NUCLEOTIDE SEQUENCE [LARGE SCALE GENOMIC DNA]</scope>
    <source>
        <strain evidence="1 2">CCUG 57757A</strain>
    </source>
</reference>
<dbReference type="Proteomes" id="UP000092607">
    <property type="component" value="Unassembled WGS sequence"/>
</dbReference>